<dbReference type="GO" id="GO:0000160">
    <property type="term" value="P:phosphorelay signal transduction system"/>
    <property type="evidence" value="ECO:0007669"/>
    <property type="project" value="UniProtKB-KW"/>
</dbReference>
<keyword evidence="5" id="KW-0805">Transcription regulation</keyword>
<keyword evidence="4" id="KW-0902">Two-component regulatory system</keyword>
<evidence type="ECO:0000313" key="13">
    <source>
        <dbReference type="Proteomes" id="UP000000742"/>
    </source>
</evidence>
<dbReference type="InterPro" id="IPR041522">
    <property type="entry name" value="CdaR_GGDEF"/>
</dbReference>
<dbReference type="Pfam" id="PF00072">
    <property type="entry name" value="Response_reg"/>
    <property type="match status" value="1"/>
</dbReference>
<dbReference type="CDD" id="cd17536">
    <property type="entry name" value="REC_YesN-like"/>
    <property type="match status" value="1"/>
</dbReference>
<dbReference type="Pfam" id="PF12833">
    <property type="entry name" value="HTH_18"/>
    <property type="match status" value="1"/>
</dbReference>
<evidence type="ECO:0000259" key="11">
    <source>
        <dbReference type="PROSITE" id="PS50110"/>
    </source>
</evidence>
<evidence type="ECO:0000256" key="1">
    <source>
        <dbReference type="ARBA" id="ARBA00004496"/>
    </source>
</evidence>
<dbReference type="SMART" id="SM00342">
    <property type="entry name" value="HTH_ARAC"/>
    <property type="match status" value="1"/>
</dbReference>
<evidence type="ECO:0000256" key="4">
    <source>
        <dbReference type="ARBA" id="ARBA00023012"/>
    </source>
</evidence>
<dbReference type="GO" id="GO:0005737">
    <property type="term" value="C:cytoplasm"/>
    <property type="evidence" value="ECO:0007669"/>
    <property type="project" value="UniProtKB-SubCell"/>
</dbReference>
<organism evidence="12 13">
    <name type="scientific">Anoxybacillus flavithermus (strain DSM 21510 / WK1)</name>
    <dbReference type="NCBI Taxonomy" id="491915"/>
    <lineage>
        <taxon>Bacteria</taxon>
        <taxon>Bacillati</taxon>
        <taxon>Bacillota</taxon>
        <taxon>Bacilli</taxon>
        <taxon>Bacillales</taxon>
        <taxon>Anoxybacillaceae</taxon>
        <taxon>Anoxybacillus</taxon>
    </lineage>
</organism>
<dbReference type="InterPro" id="IPR001789">
    <property type="entry name" value="Sig_transdc_resp-reg_receiver"/>
</dbReference>
<dbReference type="SMART" id="SM00448">
    <property type="entry name" value="REC"/>
    <property type="match status" value="1"/>
</dbReference>
<keyword evidence="7" id="KW-0804">Transcription</keyword>
<dbReference type="PROSITE" id="PS01124">
    <property type="entry name" value="HTH_ARAC_FAMILY_2"/>
    <property type="match status" value="1"/>
</dbReference>
<sequence length="428" mass="49986">MRRTKERPSFYDYQGGREMYKLLIADDEPLEREGLQLMIERAFPHTFTIFHAEHGRSAIQQVEQHRPHIIFMDMKMPGIQGLEAIAEIRKMDAQAKIVILTAYDYFTYAKEAISFGVSEYVLKPAKKQQMIDLLQKLLQQIAEEQAMREQQLATREKLVQLQALGEMAWTWLFMGKMDECAAHTFTGMEFESGYAIVVELEKADACEREKWEEKMKQCIKQQRRCLCSLLNQRQMAIFIEAKQDEHVISFVQSLLKQLEKVLQQRVKIGIGTIQSGVDGMKRSYKEASIAVRYVSSFSRVMHVDDVPLTDEVEQTTIKTGGSVIEQVEMFLQENYCYDVTLEEVAKYVHLTPYYFSKLFKKETGQTFIDYVTHLRIEKAKQLMRDEGLTVKEACYRVGYKDPNYFSRVFKKVTNMTPTEYRQDVCERA</sequence>
<keyword evidence="3 8" id="KW-0597">Phosphoprotein</keyword>
<dbReference type="PROSITE" id="PS50110">
    <property type="entry name" value="RESPONSE_REGULATORY"/>
    <property type="match status" value="1"/>
</dbReference>
<dbReference type="InterPro" id="IPR020449">
    <property type="entry name" value="Tscrpt_reg_AraC-type_HTH"/>
</dbReference>
<dbReference type="GO" id="GO:0043565">
    <property type="term" value="F:sequence-specific DNA binding"/>
    <property type="evidence" value="ECO:0007669"/>
    <property type="project" value="InterPro"/>
</dbReference>
<keyword evidence="9" id="KW-0175">Coiled coil</keyword>
<dbReference type="PROSITE" id="PS00041">
    <property type="entry name" value="HTH_ARAC_FAMILY_1"/>
    <property type="match status" value="1"/>
</dbReference>
<dbReference type="PRINTS" id="PR00032">
    <property type="entry name" value="HTHARAC"/>
</dbReference>
<evidence type="ECO:0000256" key="3">
    <source>
        <dbReference type="ARBA" id="ARBA00022553"/>
    </source>
</evidence>
<proteinExistence type="predicted"/>
<dbReference type="KEGG" id="afl:Aflv_1309"/>
<dbReference type="InterPro" id="IPR009057">
    <property type="entry name" value="Homeodomain-like_sf"/>
</dbReference>
<evidence type="ECO:0000256" key="2">
    <source>
        <dbReference type="ARBA" id="ARBA00022490"/>
    </source>
</evidence>
<dbReference type="Pfam" id="PF17853">
    <property type="entry name" value="GGDEF_2"/>
    <property type="match status" value="1"/>
</dbReference>
<feature type="modified residue" description="4-aspartylphosphate" evidence="8">
    <location>
        <position position="73"/>
    </location>
</feature>
<evidence type="ECO:0000313" key="12">
    <source>
        <dbReference type="EMBL" id="ACJ33679.1"/>
    </source>
</evidence>
<name>B7GJK9_ANOFW</name>
<comment type="subcellular location">
    <subcellularLocation>
        <location evidence="1">Cytoplasm</location>
    </subcellularLocation>
</comment>
<keyword evidence="2" id="KW-0963">Cytoplasm</keyword>
<accession>B7GJK9</accession>
<dbReference type="Proteomes" id="UP000000742">
    <property type="component" value="Chromosome"/>
</dbReference>
<evidence type="ECO:0000256" key="5">
    <source>
        <dbReference type="ARBA" id="ARBA00023015"/>
    </source>
</evidence>
<evidence type="ECO:0000256" key="9">
    <source>
        <dbReference type="SAM" id="Coils"/>
    </source>
</evidence>
<dbReference type="Gene3D" id="1.10.10.60">
    <property type="entry name" value="Homeodomain-like"/>
    <property type="match status" value="2"/>
</dbReference>
<feature type="domain" description="Response regulatory" evidence="11">
    <location>
        <begin position="21"/>
        <end position="138"/>
    </location>
</feature>
<dbReference type="eggNOG" id="COG2207">
    <property type="taxonomic scope" value="Bacteria"/>
</dbReference>
<feature type="coiled-coil region" evidence="9">
    <location>
        <begin position="127"/>
        <end position="154"/>
    </location>
</feature>
<dbReference type="PANTHER" id="PTHR42713:SF3">
    <property type="entry name" value="TRANSCRIPTIONAL REGULATORY PROTEIN HPTR"/>
    <property type="match status" value="1"/>
</dbReference>
<dbReference type="Gene3D" id="3.40.50.2300">
    <property type="match status" value="1"/>
</dbReference>
<dbReference type="InterPro" id="IPR051552">
    <property type="entry name" value="HptR"/>
</dbReference>
<evidence type="ECO:0000259" key="10">
    <source>
        <dbReference type="PROSITE" id="PS01124"/>
    </source>
</evidence>
<evidence type="ECO:0000256" key="7">
    <source>
        <dbReference type="ARBA" id="ARBA00023163"/>
    </source>
</evidence>
<dbReference type="EMBL" id="CP000922">
    <property type="protein sequence ID" value="ACJ33679.1"/>
    <property type="molecule type" value="Genomic_DNA"/>
</dbReference>
<dbReference type="InterPro" id="IPR018062">
    <property type="entry name" value="HTH_AraC-typ_CS"/>
</dbReference>
<dbReference type="AlphaFoldDB" id="B7GJK9"/>
<dbReference type="InterPro" id="IPR011006">
    <property type="entry name" value="CheY-like_superfamily"/>
</dbReference>
<keyword evidence="6 12" id="KW-0238">DNA-binding</keyword>
<dbReference type="SUPFAM" id="SSF46689">
    <property type="entry name" value="Homeodomain-like"/>
    <property type="match status" value="2"/>
</dbReference>
<protein>
    <submittedName>
        <fullName evidence="12">DNA-binding response regulator (Contains REC and AraC-type DNA-binding domain)</fullName>
    </submittedName>
</protein>
<dbReference type="PANTHER" id="PTHR42713">
    <property type="entry name" value="HISTIDINE KINASE-RELATED"/>
    <property type="match status" value="1"/>
</dbReference>
<dbReference type="InterPro" id="IPR018060">
    <property type="entry name" value="HTH_AraC"/>
</dbReference>
<feature type="domain" description="HTH araC/xylS-type" evidence="10">
    <location>
        <begin position="325"/>
        <end position="423"/>
    </location>
</feature>
<dbReference type="HOGENOM" id="CLU_000445_5_0_9"/>
<dbReference type="SUPFAM" id="SSF52172">
    <property type="entry name" value="CheY-like"/>
    <property type="match status" value="1"/>
</dbReference>
<dbReference type="eggNOG" id="COG4753">
    <property type="taxonomic scope" value="Bacteria"/>
</dbReference>
<dbReference type="STRING" id="491915.Aflv_1309"/>
<evidence type="ECO:0000256" key="6">
    <source>
        <dbReference type="ARBA" id="ARBA00023125"/>
    </source>
</evidence>
<evidence type="ECO:0000256" key="8">
    <source>
        <dbReference type="PROSITE-ProRule" id="PRU00169"/>
    </source>
</evidence>
<dbReference type="GO" id="GO:0003700">
    <property type="term" value="F:DNA-binding transcription factor activity"/>
    <property type="evidence" value="ECO:0007669"/>
    <property type="project" value="InterPro"/>
</dbReference>
<gene>
    <name evidence="12" type="primary">yesN</name>
    <name evidence="12" type="ordered locus">Aflv_1309</name>
</gene>
<reference evidence="12 13" key="1">
    <citation type="journal article" date="2008" name="Genome Biol.">
        <title>Encapsulated in silica: genome, proteome and physiology of the thermophilic bacterium Anoxybacillus flavithermus WK1.</title>
        <authorList>
            <person name="Saw J.H."/>
            <person name="Mountain B.W."/>
            <person name="Feng L."/>
            <person name="Omelchenko M.V."/>
            <person name="Hou S."/>
            <person name="Saito J.A."/>
            <person name="Stott M.B."/>
            <person name="Li D."/>
            <person name="Zhao G."/>
            <person name="Wu J."/>
            <person name="Galperin M.Y."/>
            <person name="Koonin E.V."/>
            <person name="Makarova K.S."/>
            <person name="Wolf Y.I."/>
            <person name="Rigden D.J."/>
            <person name="Dunfield P.F."/>
            <person name="Wang L."/>
            <person name="Alam M."/>
        </authorList>
    </citation>
    <scope>NUCLEOTIDE SEQUENCE [LARGE SCALE GENOMIC DNA]</scope>
    <source>
        <strain evidence="13">DSM 21510 / WK1</strain>
    </source>
</reference>